<feature type="transmembrane region" description="Helical" evidence="1">
    <location>
        <begin position="93"/>
        <end position="115"/>
    </location>
</feature>
<dbReference type="Proteomes" id="UP000276587">
    <property type="component" value="Unassembled WGS sequence"/>
</dbReference>
<protein>
    <submittedName>
        <fullName evidence="2">Uncharacterized protein</fullName>
    </submittedName>
</protein>
<evidence type="ECO:0000313" key="2">
    <source>
        <dbReference type="EMBL" id="RMP01282.1"/>
    </source>
</evidence>
<proteinExistence type="predicted"/>
<keyword evidence="1" id="KW-0812">Transmembrane</keyword>
<name>A0A3M3X980_PSEMA</name>
<dbReference type="RefSeq" id="WP_064053264.1">
    <property type="nucleotide sequence ID" value="NZ_RBPW01000003.1"/>
</dbReference>
<dbReference type="EMBL" id="RBQF01000373">
    <property type="protein sequence ID" value="RMP01282.1"/>
    <property type="molecule type" value="Genomic_DNA"/>
</dbReference>
<reference evidence="2 3" key="1">
    <citation type="submission" date="2018-08" db="EMBL/GenBank/DDBJ databases">
        <title>Recombination of ecologically and evolutionarily significant loci maintains genetic cohesion in the Pseudomonas syringae species complex.</title>
        <authorList>
            <person name="Dillon M."/>
            <person name="Thakur S."/>
            <person name="Almeida R.N.D."/>
            <person name="Weir B.S."/>
            <person name="Guttman D.S."/>
        </authorList>
    </citation>
    <scope>NUCLEOTIDE SEQUENCE [LARGE SCALE GENOMIC DNA]</scope>
    <source>
        <strain evidence="2 3">ICMP 3555</strain>
    </source>
</reference>
<keyword evidence="1" id="KW-1133">Transmembrane helix</keyword>
<accession>A0A3M3X980</accession>
<comment type="caution">
    <text evidence="2">The sequence shown here is derived from an EMBL/GenBank/DDBJ whole genome shotgun (WGS) entry which is preliminary data.</text>
</comment>
<dbReference type="AlphaFoldDB" id="A0A3M3X980"/>
<organism evidence="2 3">
    <name type="scientific">Pseudomonas marginalis pv. marginalis</name>
    <dbReference type="NCBI Taxonomy" id="97473"/>
    <lineage>
        <taxon>Bacteria</taxon>
        <taxon>Pseudomonadati</taxon>
        <taxon>Pseudomonadota</taxon>
        <taxon>Gammaproteobacteria</taxon>
        <taxon>Pseudomonadales</taxon>
        <taxon>Pseudomonadaceae</taxon>
        <taxon>Pseudomonas</taxon>
    </lineage>
</organism>
<keyword evidence="1" id="KW-0472">Membrane</keyword>
<gene>
    <name evidence="2" type="ORF">ALQ29_03578</name>
</gene>
<evidence type="ECO:0000256" key="1">
    <source>
        <dbReference type="SAM" id="Phobius"/>
    </source>
</evidence>
<sequence length="144" mass="15132">MAGLLTALLMVALSASVGAVMLLSSAVAGVRDPLQPSIIPLFADDDQVSLALRTKSMLSSIPILLGPILGWLANRVPRNLCVAAGFALLGSSFAMNGLIAQLGIALSITLLRVLLIPDLRTFMRAPDTQLNNAYLANYPSAFAR</sequence>
<evidence type="ECO:0000313" key="3">
    <source>
        <dbReference type="Proteomes" id="UP000276587"/>
    </source>
</evidence>
<keyword evidence="3" id="KW-1185">Reference proteome</keyword>